<name>A0A4Y6UCP2_9PROT</name>
<dbReference type="InterPro" id="IPR000594">
    <property type="entry name" value="ThiF_NAD_FAD-bd"/>
</dbReference>
<gene>
    <name evidence="2" type="ORF">E3E12_08425</name>
</gene>
<dbReference type="InterPro" id="IPR035985">
    <property type="entry name" value="Ubiquitin-activating_enz"/>
</dbReference>
<dbReference type="InterPro" id="IPR045886">
    <property type="entry name" value="ThiF/MoeB/HesA"/>
</dbReference>
<evidence type="ECO:0000313" key="2">
    <source>
        <dbReference type="EMBL" id="QDH14207.1"/>
    </source>
</evidence>
<dbReference type="SUPFAM" id="SSF69572">
    <property type="entry name" value="Activating enzymes of the ubiquitin-like proteins"/>
    <property type="match status" value="1"/>
</dbReference>
<reference evidence="2 3" key="1">
    <citation type="submission" date="2019-03" db="EMBL/GenBank/DDBJ databases">
        <title>The complete genome sequence of Swingsia_sp. F3b2 LMG30590(T).</title>
        <authorList>
            <person name="Chua K.-O."/>
            <person name="Chan K.-G."/>
            <person name="See-Too W.-S."/>
        </authorList>
    </citation>
    <scope>NUCLEOTIDE SEQUENCE [LARGE SCALE GENOMIC DNA]</scope>
    <source>
        <strain evidence="2 3">F3b2</strain>
    </source>
</reference>
<dbReference type="CDD" id="cd00757">
    <property type="entry name" value="ThiF_MoeB_HesA_family"/>
    <property type="match status" value="1"/>
</dbReference>
<dbReference type="EMBL" id="CP038231">
    <property type="protein sequence ID" value="QDH14207.1"/>
    <property type="molecule type" value="Genomic_DNA"/>
</dbReference>
<evidence type="ECO:0000313" key="3">
    <source>
        <dbReference type="Proteomes" id="UP000318709"/>
    </source>
</evidence>
<evidence type="ECO:0000259" key="1">
    <source>
        <dbReference type="Pfam" id="PF00899"/>
    </source>
</evidence>
<keyword evidence="3" id="KW-1185">Reference proteome</keyword>
<dbReference type="GO" id="GO:0005737">
    <property type="term" value="C:cytoplasm"/>
    <property type="evidence" value="ECO:0007669"/>
    <property type="project" value="TreeGrafter"/>
</dbReference>
<dbReference type="Proteomes" id="UP000318709">
    <property type="component" value="Chromosome"/>
</dbReference>
<feature type="domain" description="THIF-type NAD/FAD binding fold" evidence="1">
    <location>
        <begin position="22"/>
        <end position="251"/>
    </location>
</feature>
<sequence length="280" mass="29290">MPERQSTPKGPLDFTPAELERHSRQVLLPNVGAAGQARLANAAVLVVGAGGLGAPLARALVGAGVGRVGVVDHDQVALSNLHRQPPFVESDVGRPKVAALLAHLRALNSAAWLDGHEHAADAAFMAAQVPRYDIVCDATDDATTRLLLSDACKRAGRSLVSGAAQGWSGWMVHFPAHPGGPCQRCLHPHMAGSPAASCTGAGVIGPVPGLVAQMMALEVVRLLLEPARQQALESTLHLWEGQDMRLRGLTLRASLSCPHYSMVQEGARQGAAEQGVPHHG</sequence>
<dbReference type="PANTHER" id="PTHR10953">
    <property type="entry name" value="UBIQUITIN-ACTIVATING ENZYME E1"/>
    <property type="match status" value="1"/>
</dbReference>
<dbReference type="KEGG" id="swf:E3E12_08425"/>
<organism evidence="2 3">
    <name type="scientific">Formicincola oecophyllae</name>
    <dbReference type="NCBI Taxonomy" id="2558361"/>
    <lineage>
        <taxon>Bacteria</taxon>
        <taxon>Pseudomonadati</taxon>
        <taxon>Pseudomonadota</taxon>
        <taxon>Alphaproteobacteria</taxon>
        <taxon>Acetobacterales</taxon>
        <taxon>Acetobacteraceae</taxon>
        <taxon>Formicincola</taxon>
    </lineage>
</organism>
<dbReference type="AlphaFoldDB" id="A0A4Y6UCP2"/>
<dbReference type="Pfam" id="PF00899">
    <property type="entry name" value="ThiF"/>
    <property type="match status" value="1"/>
</dbReference>
<dbReference type="GO" id="GO:0042292">
    <property type="term" value="F:URM1 activating enzyme activity"/>
    <property type="evidence" value="ECO:0007669"/>
    <property type="project" value="TreeGrafter"/>
</dbReference>
<accession>A0A4Y6UCP2</accession>
<dbReference type="GO" id="GO:0016779">
    <property type="term" value="F:nucleotidyltransferase activity"/>
    <property type="evidence" value="ECO:0007669"/>
    <property type="project" value="TreeGrafter"/>
</dbReference>
<dbReference type="OrthoDB" id="9804286at2"/>
<protein>
    <submittedName>
        <fullName evidence="2">HesA/MoeB/ThiF family protein</fullName>
    </submittedName>
</protein>
<dbReference type="PANTHER" id="PTHR10953:SF102">
    <property type="entry name" value="ADENYLYLTRANSFERASE AND SULFURTRANSFERASE MOCS3"/>
    <property type="match status" value="1"/>
</dbReference>
<proteinExistence type="predicted"/>
<dbReference type="GO" id="GO:0004792">
    <property type="term" value="F:thiosulfate-cyanide sulfurtransferase activity"/>
    <property type="evidence" value="ECO:0007669"/>
    <property type="project" value="TreeGrafter"/>
</dbReference>
<dbReference type="Gene3D" id="3.40.50.720">
    <property type="entry name" value="NAD(P)-binding Rossmann-like Domain"/>
    <property type="match status" value="1"/>
</dbReference>